<accession>A0A3G5AGV3</accession>
<protein>
    <submittedName>
        <fullName evidence="1">Uncharacterized protein</fullName>
    </submittedName>
</protein>
<name>A0A3G5AGV3_9VIRU</name>
<organism evidence="1">
    <name type="scientific">Satyrvirus sp</name>
    <dbReference type="NCBI Taxonomy" id="2487771"/>
    <lineage>
        <taxon>Viruses</taxon>
        <taxon>Varidnaviria</taxon>
        <taxon>Bamfordvirae</taxon>
        <taxon>Nucleocytoviricota</taxon>
        <taxon>Megaviricetes</taxon>
        <taxon>Imitervirales</taxon>
        <taxon>Mimiviridae</taxon>
        <taxon>Megamimivirinae</taxon>
    </lineage>
</organism>
<sequence length="223" mass="26798">MDIWSQTWILLHDFVEKYSLVPVPFDKELMKTICEGECGLFFVKKDSLVPFDKELMKTICEEECGLFETLISMLKYRISVIGKEPTNIVEKIQEYGIESKVVFIDNLLYQYTKDKKYLSKQIPDGQTQNYKPIYFSDDEKYRDYCMILLDMTYEKYLCTYIRTLFEKIDSLQIENPIIQLEFIKKELQQDQENDFFRKVRRQCIIDVQPKPTISFKWLQNNKN</sequence>
<reference evidence="1" key="1">
    <citation type="submission" date="2018-10" db="EMBL/GenBank/DDBJ databases">
        <title>Hidden diversity of soil giant viruses.</title>
        <authorList>
            <person name="Schulz F."/>
            <person name="Alteio L."/>
            <person name="Goudeau D."/>
            <person name="Ryan E.M."/>
            <person name="Malmstrom R.R."/>
            <person name="Blanchard J."/>
            <person name="Woyke T."/>
        </authorList>
    </citation>
    <scope>NUCLEOTIDE SEQUENCE</scope>
    <source>
        <strain evidence="1">SAV1</strain>
    </source>
</reference>
<dbReference type="EMBL" id="MK072457">
    <property type="protein sequence ID" value="AYV85531.1"/>
    <property type="molecule type" value="Genomic_DNA"/>
</dbReference>
<gene>
    <name evidence="1" type="ORF">Satyrvirus21_15</name>
</gene>
<proteinExistence type="predicted"/>
<evidence type="ECO:0000313" key="1">
    <source>
        <dbReference type="EMBL" id="AYV85531.1"/>
    </source>
</evidence>